<dbReference type="GO" id="GO:0006284">
    <property type="term" value="P:base-excision repair"/>
    <property type="evidence" value="ECO:0007669"/>
    <property type="project" value="InterPro"/>
</dbReference>
<gene>
    <name evidence="4" type="ordered locus">Mbur_1441</name>
</gene>
<dbReference type="InterPro" id="IPR011257">
    <property type="entry name" value="DNA_glycosylase"/>
</dbReference>
<dbReference type="PROSITE" id="PS00764">
    <property type="entry name" value="ENDONUCLEASE_III_1"/>
    <property type="match status" value="1"/>
</dbReference>
<evidence type="ECO:0000256" key="3">
    <source>
        <dbReference type="ARBA" id="ARBA00023295"/>
    </source>
</evidence>
<evidence type="ECO:0000313" key="5">
    <source>
        <dbReference type="Proteomes" id="UP000001979"/>
    </source>
</evidence>
<reference evidence="5" key="1">
    <citation type="journal article" date="2009" name="ISME J.">
        <title>The genome sequence of the psychrophilic archaeon, Methanococcoides burtonii: the role of genome evolution in cold adaptation.</title>
        <authorList>
            <person name="Allen M.A."/>
            <person name="Lauro F.M."/>
            <person name="Williams T.J."/>
            <person name="Burg D."/>
            <person name="Siddiqui K.S."/>
            <person name="De Francisci D."/>
            <person name="Chong K.W."/>
            <person name="Pilak O."/>
            <person name="Chew H.H."/>
            <person name="De Maere M.Z."/>
            <person name="Ting L."/>
            <person name="Katrib M."/>
            <person name="Ng C."/>
            <person name="Sowers K.R."/>
            <person name="Galperin M.Y."/>
            <person name="Anderson I.J."/>
            <person name="Ivanova N."/>
            <person name="Dalin E."/>
            <person name="Martinez M."/>
            <person name="Lapidus A."/>
            <person name="Hauser L."/>
            <person name="Land M."/>
            <person name="Thomas T."/>
            <person name="Cavicchioli R."/>
        </authorList>
    </citation>
    <scope>NUCLEOTIDE SEQUENCE [LARGE SCALE GENOMIC DNA]</scope>
    <source>
        <strain evidence="5">DSM 6242 / NBRC 107633 / OCM 468 / ACE-M</strain>
    </source>
</reference>
<sequence length="259" mass="30610">MISYKEIFCKVESTLKSQSKLSDEEFDIRFGEYKNYENRDLSDDEYFDKLTKVVFYSGFKAETVTKKLDIIKYHFPDFETISNYDEGRINEIFNDESMIKNKKKILACVNNSIVFKGIVEKYGSFRSYVDSFEIDNSFENLMLFKEEIQYRFAFLGEITSYHFMTDIGLPVLKPDRVIARIFKRLNLIEDEKQLLKTVIHGRKFSHENRFPIRYVDIIFVKYGQMGTDDYFGLEDGICLKNNPKCHICGIKEYCSYPIA</sequence>
<dbReference type="Pfam" id="PF03352">
    <property type="entry name" value="Adenine_glyco"/>
    <property type="match status" value="1"/>
</dbReference>
<dbReference type="AlphaFoldDB" id="Q12W25"/>
<evidence type="ECO:0000313" key="4">
    <source>
        <dbReference type="EMBL" id="ABE52351.1"/>
    </source>
</evidence>
<dbReference type="HOGENOM" id="CLU_1072039_0_0_2"/>
<keyword evidence="5" id="KW-1185">Reference proteome</keyword>
<dbReference type="Gene3D" id="1.10.340.30">
    <property type="entry name" value="Hypothetical protein, domain 2"/>
    <property type="match status" value="1"/>
</dbReference>
<comment type="similarity">
    <text evidence="1">Belongs to the Nth/MutY family.</text>
</comment>
<evidence type="ECO:0000256" key="2">
    <source>
        <dbReference type="ARBA" id="ARBA00022801"/>
    </source>
</evidence>
<dbReference type="KEGG" id="mbu:Mbur_1441"/>
<dbReference type="InterPro" id="IPR005019">
    <property type="entry name" value="Adenine_glyco"/>
</dbReference>
<dbReference type="GO" id="GO:0008725">
    <property type="term" value="F:DNA-3-methyladenine glycosylase activity"/>
    <property type="evidence" value="ECO:0007669"/>
    <property type="project" value="InterPro"/>
</dbReference>
<evidence type="ECO:0000256" key="1">
    <source>
        <dbReference type="ARBA" id="ARBA00008343"/>
    </source>
</evidence>
<name>Q12W25_METBU</name>
<dbReference type="PANTHER" id="PTHR30037:SF3">
    <property type="entry name" value="BLR0857 PROTEIN"/>
    <property type="match status" value="1"/>
</dbReference>
<organism evidence="4 5">
    <name type="scientific">Methanococcoides burtonii (strain DSM 6242 / NBRC 107633 / OCM 468 / ACE-M)</name>
    <dbReference type="NCBI Taxonomy" id="259564"/>
    <lineage>
        <taxon>Archaea</taxon>
        <taxon>Methanobacteriati</taxon>
        <taxon>Methanobacteriota</taxon>
        <taxon>Stenosarchaea group</taxon>
        <taxon>Methanomicrobia</taxon>
        <taxon>Methanosarcinales</taxon>
        <taxon>Methanosarcinaceae</taxon>
        <taxon>Methanococcoides</taxon>
    </lineage>
</organism>
<dbReference type="STRING" id="259564.Mbur_1441"/>
<dbReference type="InterPro" id="IPR052891">
    <property type="entry name" value="DNA-3mA_glycosylase"/>
</dbReference>
<dbReference type="PANTHER" id="PTHR30037">
    <property type="entry name" value="DNA-3-METHYLADENINE GLYCOSYLASE 1"/>
    <property type="match status" value="1"/>
</dbReference>
<dbReference type="SUPFAM" id="SSF48150">
    <property type="entry name" value="DNA-glycosylase"/>
    <property type="match status" value="1"/>
</dbReference>
<proteinExistence type="inferred from homology"/>
<dbReference type="EMBL" id="CP000300">
    <property type="protein sequence ID" value="ABE52351.1"/>
    <property type="molecule type" value="Genomic_DNA"/>
</dbReference>
<keyword evidence="2" id="KW-0378">Hydrolase</keyword>
<dbReference type="Proteomes" id="UP000001979">
    <property type="component" value="Chromosome"/>
</dbReference>
<accession>Q12W25</accession>
<protein>
    <submittedName>
        <fullName evidence="4">DNA-3-methyladenine glycosylase I family protein</fullName>
    </submittedName>
</protein>
<dbReference type="InterPro" id="IPR004035">
    <property type="entry name" value="Endouclease-III_FeS-bd_BS"/>
</dbReference>
<keyword evidence="3" id="KW-0326">Glycosidase</keyword>